<name>A0A444Z2V6_ARAHY</name>
<evidence type="ECO:0008006" key="4">
    <source>
        <dbReference type="Google" id="ProtNLM"/>
    </source>
</evidence>
<proteinExistence type="predicted"/>
<comment type="caution">
    <text evidence="2">The sequence shown here is derived from an EMBL/GenBank/DDBJ whole genome shotgun (WGS) entry which is preliminary data.</text>
</comment>
<feature type="compositionally biased region" description="Basic residues" evidence="1">
    <location>
        <begin position="14"/>
        <end position="26"/>
    </location>
</feature>
<protein>
    <recommendedName>
        <fullName evidence="4">FAR1 domain-containing protein</fullName>
    </recommendedName>
</protein>
<gene>
    <name evidence="2" type="ORF">Ahy_B05g076211</name>
</gene>
<evidence type="ECO:0000313" key="2">
    <source>
        <dbReference type="EMBL" id="RYR08495.1"/>
    </source>
</evidence>
<sequence>MTFVSSPFFPLQHRRPSVLSPKKQRRQPPSSKAPPGAPLSFTLLLINFLHRLNQITQSVSPSSLLHRAGRFSCIKKPPLVQHVPGCLATFHAFHHQLFPPSTSNHLTRRSVVASPRCVPRFLYKEAAVAAQSFRKKTFSMDLSIPEGKSNSTLVNTNEGNEELSVNEVVNQEGSKVDEITNVMVMRKDELELRHELPDHSGISEEKIPVIGMSFDSLHLAHEFYANYAKKLGFVTKVRNTNFDKTRKDAKIPINQSLHCT</sequence>
<keyword evidence="3" id="KW-1185">Reference proteome</keyword>
<evidence type="ECO:0000256" key="1">
    <source>
        <dbReference type="SAM" id="MobiDB-lite"/>
    </source>
</evidence>
<dbReference type="AlphaFoldDB" id="A0A444Z2V6"/>
<feature type="region of interest" description="Disordered" evidence="1">
    <location>
        <begin position="14"/>
        <end position="36"/>
    </location>
</feature>
<accession>A0A444Z2V6</accession>
<organism evidence="2 3">
    <name type="scientific">Arachis hypogaea</name>
    <name type="common">Peanut</name>
    <dbReference type="NCBI Taxonomy" id="3818"/>
    <lineage>
        <taxon>Eukaryota</taxon>
        <taxon>Viridiplantae</taxon>
        <taxon>Streptophyta</taxon>
        <taxon>Embryophyta</taxon>
        <taxon>Tracheophyta</taxon>
        <taxon>Spermatophyta</taxon>
        <taxon>Magnoliopsida</taxon>
        <taxon>eudicotyledons</taxon>
        <taxon>Gunneridae</taxon>
        <taxon>Pentapetalae</taxon>
        <taxon>rosids</taxon>
        <taxon>fabids</taxon>
        <taxon>Fabales</taxon>
        <taxon>Fabaceae</taxon>
        <taxon>Papilionoideae</taxon>
        <taxon>50 kb inversion clade</taxon>
        <taxon>dalbergioids sensu lato</taxon>
        <taxon>Dalbergieae</taxon>
        <taxon>Pterocarpus clade</taxon>
        <taxon>Arachis</taxon>
    </lineage>
</organism>
<dbReference type="Proteomes" id="UP000289738">
    <property type="component" value="Chromosome B05"/>
</dbReference>
<dbReference type="EMBL" id="SDMP01000015">
    <property type="protein sequence ID" value="RYR08495.1"/>
    <property type="molecule type" value="Genomic_DNA"/>
</dbReference>
<reference evidence="2 3" key="1">
    <citation type="submission" date="2019-01" db="EMBL/GenBank/DDBJ databases">
        <title>Sequencing of cultivated peanut Arachis hypogaea provides insights into genome evolution and oil improvement.</title>
        <authorList>
            <person name="Chen X."/>
        </authorList>
    </citation>
    <scope>NUCLEOTIDE SEQUENCE [LARGE SCALE GENOMIC DNA]</scope>
    <source>
        <strain evidence="3">cv. Fuhuasheng</strain>
        <tissue evidence="2">Leaves</tissue>
    </source>
</reference>
<evidence type="ECO:0000313" key="3">
    <source>
        <dbReference type="Proteomes" id="UP000289738"/>
    </source>
</evidence>